<evidence type="ECO:0008006" key="3">
    <source>
        <dbReference type="Google" id="ProtNLM"/>
    </source>
</evidence>
<proteinExistence type="predicted"/>
<reference evidence="1 2" key="1">
    <citation type="journal article" date="2015" name="Genome Announc.">
        <title>Complete Genome Sequence of Citrobacter freundii Myophage Moon.</title>
        <authorList>
            <person name="Edwards G.B."/>
            <person name="Luna A.J."/>
            <person name="Hernandez A.C."/>
            <person name="Kuty Everett G.F."/>
        </authorList>
    </citation>
    <scope>NUCLEOTIDE SEQUENCE [LARGE SCALE GENOMIC DNA]</scope>
</reference>
<dbReference type="KEGG" id="vg:24721668"/>
<gene>
    <name evidence="1" type="ORF">CPT_Moon69</name>
</gene>
<evidence type="ECO:0000313" key="1">
    <source>
        <dbReference type="EMBL" id="AIX12040.1"/>
    </source>
</evidence>
<dbReference type="InterPro" id="IPR055992">
    <property type="entry name" value="DUF7570"/>
</dbReference>
<keyword evidence="2" id="KW-1185">Reference proteome</keyword>
<accession>A0A0A0YVE0</accession>
<name>A0A0A0YVE0_9CAUD</name>
<dbReference type="Proteomes" id="UP000030323">
    <property type="component" value="Segment"/>
</dbReference>
<dbReference type="PIRSF" id="PIRSF004270">
    <property type="entry name" value="UCP004270"/>
    <property type="match status" value="1"/>
</dbReference>
<evidence type="ECO:0000313" key="2">
    <source>
        <dbReference type="Proteomes" id="UP000030323"/>
    </source>
</evidence>
<dbReference type="EMBL" id="KM236240">
    <property type="protein sequence ID" value="AIX12040.1"/>
    <property type="molecule type" value="Genomic_DNA"/>
</dbReference>
<dbReference type="InterPro" id="IPR016409">
    <property type="entry name" value="Phage_T4_Gp55.2"/>
</dbReference>
<organism evidence="1 2">
    <name type="scientific">Citrobacter phage Moon</name>
    <dbReference type="NCBI Taxonomy" id="1540095"/>
    <lineage>
        <taxon>Viruses</taxon>
        <taxon>Duplodnaviria</taxon>
        <taxon>Heunggongvirae</taxon>
        <taxon>Uroviricota</taxon>
        <taxon>Caudoviricetes</taxon>
        <taxon>Pantevenvirales</taxon>
        <taxon>Straboviridae</taxon>
        <taxon>Tevenvirinae</taxon>
        <taxon>Moonvirus</taxon>
        <taxon>Moonvirus moon</taxon>
    </lineage>
</organism>
<dbReference type="RefSeq" id="YP_009146502.1">
    <property type="nucleotide sequence ID" value="NC_027331.1"/>
</dbReference>
<dbReference type="GeneID" id="24721668"/>
<sequence length="108" mass="12227">MSQAIKNVLNSFAYPKVEAIMAAGAYVTPEILDQWEVELHGVMKENDQKIGKARIRELVVAYIISEFDIDAFGIPTQKKKEISDTTIRKMKNQRKKGFSDLKIVKAAK</sequence>
<protein>
    <recommendedName>
        <fullName evidence="3">Phage protein</fullName>
    </recommendedName>
</protein>
<dbReference type="Pfam" id="PF24454">
    <property type="entry name" value="DUF7570"/>
    <property type="match status" value="1"/>
</dbReference>